<dbReference type="InterPro" id="IPR058193">
    <property type="entry name" value="VanY/YodJ_core_dom"/>
</dbReference>
<dbReference type="CDD" id="cd14852">
    <property type="entry name" value="LD-carboxypeptidase"/>
    <property type="match status" value="1"/>
</dbReference>
<dbReference type="PANTHER" id="PTHR34385:SF1">
    <property type="entry name" value="PEPTIDOGLYCAN L-ALANYL-D-GLUTAMATE ENDOPEPTIDASE CWLK"/>
    <property type="match status" value="1"/>
</dbReference>
<evidence type="ECO:0000313" key="3">
    <source>
        <dbReference type="Proteomes" id="UP000178825"/>
    </source>
</evidence>
<dbReference type="InterPro" id="IPR052179">
    <property type="entry name" value="DD-CPase-like"/>
</dbReference>
<dbReference type="InterPro" id="IPR009045">
    <property type="entry name" value="Zn_M74/Hedgehog-like"/>
</dbReference>
<reference evidence="2 3" key="1">
    <citation type="journal article" date="2016" name="Nat. Commun.">
        <title>Thousands of microbial genomes shed light on interconnected biogeochemical processes in an aquifer system.</title>
        <authorList>
            <person name="Anantharaman K."/>
            <person name="Brown C.T."/>
            <person name="Hug L.A."/>
            <person name="Sharon I."/>
            <person name="Castelle C.J."/>
            <person name="Probst A.J."/>
            <person name="Thomas B.C."/>
            <person name="Singh A."/>
            <person name="Wilkins M.J."/>
            <person name="Karaoz U."/>
            <person name="Brodie E.L."/>
            <person name="Williams K.H."/>
            <person name="Hubbard S.S."/>
            <person name="Banfield J.F."/>
        </authorList>
    </citation>
    <scope>NUCLEOTIDE SEQUENCE [LARGE SCALE GENOMIC DNA]</scope>
</reference>
<protein>
    <recommendedName>
        <fullName evidence="1">D-alanyl-D-alanine carboxypeptidase-like core domain-containing protein</fullName>
    </recommendedName>
</protein>
<dbReference type="EMBL" id="MFKJ01000020">
    <property type="protein sequence ID" value="OGG38467.1"/>
    <property type="molecule type" value="Genomic_DNA"/>
</dbReference>
<name>A0A1F6BPJ8_9BACT</name>
<dbReference type="GO" id="GO:0006508">
    <property type="term" value="P:proteolysis"/>
    <property type="evidence" value="ECO:0007669"/>
    <property type="project" value="InterPro"/>
</dbReference>
<dbReference type="GO" id="GO:0008233">
    <property type="term" value="F:peptidase activity"/>
    <property type="evidence" value="ECO:0007669"/>
    <property type="project" value="InterPro"/>
</dbReference>
<organism evidence="2 3">
    <name type="scientific">Candidatus Jorgensenbacteria bacterium RIFCSPHIGHO2_02_FULL_45_20</name>
    <dbReference type="NCBI Taxonomy" id="1798470"/>
    <lineage>
        <taxon>Bacteria</taxon>
        <taxon>Candidatus Joergenseniibacteriota</taxon>
    </lineage>
</organism>
<dbReference type="AlphaFoldDB" id="A0A1F6BPJ8"/>
<dbReference type="PANTHER" id="PTHR34385">
    <property type="entry name" value="D-ALANYL-D-ALANINE CARBOXYPEPTIDASE"/>
    <property type="match status" value="1"/>
</dbReference>
<dbReference type="Pfam" id="PF02557">
    <property type="entry name" value="VanY"/>
    <property type="match status" value="1"/>
</dbReference>
<accession>A0A1F6BPJ8</accession>
<feature type="domain" description="D-alanyl-D-alanine carboxypeptidase-like core" evidence="1">
    <location>
        <begin position="100"/>
        <end position="233"/>
    </location>
</feature>
<comment type="caution">
    <text evidence="2">The sequence shown here is derived from an EMBL/GenBank/DDBJ whole genome shotgun (WGS) entry which is preliminary data.</text>
</comment>
<sequence length="233" mass="27183">MNDQNFKISPLEKQLVNSIVRKVEVEKKKHEMKTINFNGLFGLLDGEEQALADKVKNLNPRTFGFKGRYLGIQKAPKNLVPLRGQKYRWKGKTEKITTQYISRETYIAYKKLNVALYKDTGCKLLIASGYRSPAYQTTTFLWYLKYYKFNIKKTAKRVAMQGYSEHGYPKRQAVDFVTLGGIPTDTKPLDFAKTVEYKWLSENAGHFGFYESYPKGNKLGLMFEPWHWQYRGK</sequence>
<evidence type="ECO:0000313" key="2">
    <source>
        <dbReference type="EMBL" id="OGG38467.1"/>
    </source>
</evidence>
<evidence type="ECO:0000259" key="1">
    <source>
        <dbReference type="Pfam" id="PF02557"/>
    </source>
</evidence>
<dbReference type="Proteomes" id="UP000178825">
    <property type="component" value="Unassembled WGS sequence"/>
</dbReference>
<proteinExistence type="predicted"/>
<dbReference type="SUPFAM" id="SSF55166">
    <property type="entry name" value="Hedgehog/DD-peptidase"/>
    <property type="match status" value="1"/>
</dbReference>
<gene>
    <name evidence="2" type="ORF">A3D55_00730</name>
</gene>
<dbReference type="STRING" id="1798470.A3D55_00730"/>
<dbReference type="InterPro" id="IPR003709">
    <property type="entry name" value="VanY-like_core_dom"/>
</dbReference>
<dbReference type="Gene3D" id="3.30.1380.10">
    <property type="match status" value="1"/>
</dbReference>